<dbReference type="RefSeq" id="WP_229713330.1">
    <property type="nucleotide sequence ID" value="NZ_BMML01000011.1"/>
</dbReference>
<dbReference type="PANTHER" id="PTHR43201">
    <property type="entry name" value="ACYL-COA SYNTHETASE"/>
    <property type="match status" value="1"/>
</dbReference>
<dbReference type="InterPro" id="IPR025110">
    <property type="entry name" value="AMP-bd_C"/>
</dbReference>
<dbReference type="Proteomes" id="UP000653411">
    <property type="component" value="Unassembled WGS sequence"/>
</dbReference>
<dbReference type="AlphaFoldDB" id="A0A918CTA7"/>
<dbReference type="PANTHER" id="PTHR43201:SF5">
    <property type="entry name" value="MEDIUM-CHAIN ACYL-COA LIGASE ACSF2, MITOCHONDRIAL"/>
    <property type="match status" value="1"/>
</dbReference>
<evidence type="ECO:0000313" key="6">
    <source>
        <dbReference type="Proteomes" id="UP000653411"/>
    </source>
</evidence>
<evidence type="ECO:0000259" key="4">
    <source>
        <dbReference type="Pfam" id="PF13193"/>
    </source>
</evidence>
<evidence type="ECO:0000256" key="1">
    <source>
        <dbReference type="ARBA" id="ARBA00006432"/>
    </source>
</evidence>
<dbReference type="InterPro" id="IPR020845">
    <property type="entry name" value="AMP-binding_CS"/>
</dbReference>
<organism evidence="5 6">
    <name type="scientific">Streptomyces fuscichromogenes</name>
    <dbReference type="NCBI Taxonomy" id="1324013"/>
    <lineage>
        <taxon>Bacteria</taxon>
        <taxon>Bacillati</taxon>
        <taxon>Actinomycetota</taxon>
        <taxon>Actinomycetes</taxon>
        <taxon>Kitasatosporales</taxon>
        <taxon>Streptomycetaceae</taxon>
        <taxon>Streptomyces</taxon>
    </lineage>
</organism>
<reference evidence="5" key="2">
    <citation type="submission" date="2020-09" db="EMBL/GenBank/DDBJ databases">
        <authorList>
            <person name="Sun Q."/>
            <person name="Zhou Y."/>
        </authorList>
    </citation>
    <scope>NUCLEOTIDE SEQUENCE</scope>
    <source>
        <strain evidence="5">CGMCC 4.7110</strain>
    </source>
</reference>
<name>A0A918CTA7_9ACTN</name>
<dbReference type="Gene3D" id="2.30.38.10">
    <property type="entry name" value="Luciferase, Domain 3"/>
    <property type="match status" value="1"/>
</dbReference>
<dbReference type="FunFam" id="3.30.300.30:FF:000008">
    <property type="entry name" value="2,3-dihydroxybenzoate-AMP ligase"/>
    <property type="match status" value="1"/>
</dbReference>
<proteinExistence type="inferred from homology"/>
<keyword evidence="2" id="KW-0436">Ligase</keyword>
<comment type="caution">
    <text evidence="5">The sequence shown here is derived from an EMBL/GenBank/DDBJ whole genome shotgun (WGS) entry which is preliminary data.</text>
</comment>
<dbReference type="InterPro" id="IPR000873">
    <property type="entry name" value="AMP-dep_synth/lig_dom"/>
</dbReference>
<feature type="domain" description="AMP-dependent synthetase/ligase" evidence="3">
    <location>
        <begin position="28"/>
        <end position="392"/>
    </location>
</feature>
<dbReference type="GO" id="GO:0031956">
    <property type="term" value="F:medium-chain fatty acid-CoA ligase activity"/>
    <property type="evidence" value="ECO:0007669"/>
    <property type="project" value="TreeGrafter"/>
</dbReference>
<comment type="similarity">
    <text evidence="1">Belongs to the ATP-dependent AMP-binding enzyme family.</text>
</comment>
<dbReference type="Pfam" id="PF13193">
    <property type="entry name" value="AMP-binding_C"/>
    <property type="match status" value="1"/>
</dbReference>
<dbReference type="Gene3D" id="3.30.300.30">
    <property type="match status" value="1"/>
</dbReference>
<dbReference type="InterPro" id="IPR045851">
    <property type="entry name" value="AMP-bd_C_sf"/>
</dbReference>
<gene>
    <name evidence="5" type="primary">fadD35</name>
    <name evidence="5" type="ORF">GCM10011578_049950</name>
</gene>
<dbReference type="EMBL" id="BMML01000011">
    <property type="protein sequence ID" value="GGN19822.1"/>
    <property type="molecule type" value="Genomic_DNA"/>
</dbReference>
<evidence type="ECO:0000259" key="3">
    <source>
        <dbReference type="Pfam" id="PF00501"/>
    </source>
</evidence>
<dbReference type="GO" id="GO:0006631">
    <property type="term" value="P:fatty acid metabolic process"/>
    <property type="evidence" value="ECO:0007669"/>
    <property type="project" value="TreeGrafter"/>
</dbReference>
<protein>
    <submittedName>
        <fullName evidence="5">AMP-binding protein</fullName>
    </submittedName>
</protein>
<evidence type="ECO:0000256" key="2">
    <source>
        <dbReference type="ARBA" id="ARBA00022598"/>
    </source>
</evidence>
<keyword evidence="6" id="KW-1185">Reference proteome</keyword>
<dbReference type="Gene3D" id="3.40.50.980">
    <property type="match status" value="2"/>
</dbReference>
<evidence type="ECO:0000313" key="5">
    <source>
        <dbReference type="EMBL" id="GGN19822.1"/>
    </source>
</evidence>
<feature type="domain" description="AMP-binding enzyme C-terminal" evidence="4">
    <location>
        <begin position="443"/>
        <end position="519"/>
    </location>
</feature>
<accession>A0A918CTA7</accession>
<dbReference type="SUPFAM" id="SSF56801">
    <property type="entry name" value="Acetyl-CoA synthetase-like"/>
    <property type="match status" value="1"/>
</dbReference>
<sequence length="538" mass="57969">MAEALVTSLWPRDDSVPLVDHTVGSLLAERAVTHADTPSLVGIAHGTGEERRLTYRELYTEARRVATALLRLAEPGESVALWAPNVVEWPIVQYGAALAGVTLVALNPVLRPDELVYALSHSGVVVLLHADVSRDYDLAAVAATVRPRCPGLRHVVSLADRERWSAEPEDLPTTAVQDPGAPVMLQYTSGTTGLPKGVLLSHRSLVNVARLTVETVGTEPGAVHVSPLPMFHTAGCVVATLGTLWLGGCFELVEQFRPGPVLELMEKEGVSVLFCVPAMLAALIEAVRENGRPAPGLRTVMVGGANVHTTLIEATRRVFGARVHNLYGQTELAPTLTATRREDSEEDIRSTVGRPLPQVECKIVHPATGAVQPLGTPGEICARGYQQMIGYLHDPEATARTVDAEGWVHTGDLGTMDARGVIAITGRLKELIIRGGENIAPIEIESCLLGHEAVLEAAVVAVPDERWGEAVGAVVRLAEEPSEGLRDALAEYCRDRLAKFKVPQYWFVADEMPVTPAGKVRKFKLREAVTEGKLRPLH</sequence>
<reference evidence="5" key="1">
    <citation type="journal article" date="2014" name="Int. J. Syst. Evol. Microbiol.">
        <title>Complete genome sequence of Corynebacterium casei LMG S-19264T (=DSM 44701T), isolated from a smear-ripened cheese.</title>
        <authorList>
            <consortium name="US DOE Joint Genome Institute (JGI-PGF)"/>
            <person name="Walter F."/>
            <person name="Albersmeier A."/>
            <person name="Kalinowski J."/>
            <person name="Ruckert C."/>
        </authorList>
    </citation>
    <scope>NUCLEOTIDE SEQUENCE</scope>
    <source>
        <strain evidence="5">CGMCC 4.7110</strain>
    </source>
</reference>
<dbReference type="Pfam" id="PF00501">
    <property type="entry name" value="AMP-binding"/>
    <property type="match status" value="1"/>
</dbReference>
<dbReference type="PROSITE" id="PS00455">
    <property type="entry name" value="AMP_BINDING"/>
    <property type="match status" value="1"/>
</dbReference>